<dbReference type="GO" id="GO:0006688">
    <property type="term" value="P:glycosphingolipid biosynthetic process"/>
    <property type="evidence" value="ECO:0007669"/>
    <property type="project" value="TreeGrafter"/>
</dbReference>
<sequence length="187" mass="21321">MMFFWKPARKILGILVIFILLFFVYRSSPDEVSDKNCKVVDDICQEGSLLLSASGNRYCVNKPVFFVETSSSNSLTSRQACAVESTARHNPSLQINVLMTPISGINDNGVLIKKLQNISNVQIIHISINDLVCGTPIWNWYVSGKWKRSEWKYKRIGCKQRNYARSKEVKIEEVIANYLVKELSIIV</sequence>
<dbReference type="GO" id="GO:0016020">
    <property type="term" value="C:membrane"/>
    <property type="evidence" value="ECO:0007669"/>
    <property type="project" value="GOC"/>
</dbReference>
<feature type="chain" id="PRO_5036490073" evidence="1">
    <location>
        <begin position="30"/>
        <end position="187"/>
    </location>
</feature>
<dbReference type="Proteomes" id="UP000886998">
    <property type="component" value="Unassembled WGS sequence"/>
</dbReference>
<comment type="caution">
    <text evidence="2">The sequence shown here is derived from an EMBL/GenBank/DDBJ whole genome shotgun (WGS) entry which is preliminary data.</text>
</comment>
<proteinExistence type="predicted"/>
<dbReference type="AlphaFoldDB" id="A0A8X6X8P9"/>
<feature type="signal peptide" evidence="1">
    <location>
        <begin position="1"/>
        <end position="29"/>
    </location>
</feature>
<gene>
    <name evidence="2" type="primary">A4GALT</name>
    <name evidence="2" type="ORF">TNIN_475331</name>
</gene>
<dbReference type="InterPro" id="IPR051981">
    <property type="entry name" value="Glycosyltransf_32"/>
</dbReference>
<dbReference type="PANTHER" id="PTHR12042:SF21">
    <property type="entry name" value="ALPHA1,4-GALACTOSYLTRANSFERASE 1-RELATED"/>
    <property type="match status" value="1"/>
</dbReference>
<keyword evidence="1" id="KW-0732">Signal</keyword>
<dbReference type="EMBL" id="BMAV01006375">
    <property type="protein sequence ID" value="GFY48295.1"/>
    <property type="molecule type" value="Genomic_DNA"/>
</dbReference>
<protein>
    <submittedName>
        <fullName evidence="2">Lactosylceramide 4-alpha-galactosyltransferase</fullName>
    </submittedName>
</protein>
<name>A0A8X6X8P9_9ARAC</name>
<reference evidence="2" key="1">
    <citation type="submission" date="2020-08" db="EMBL/GenBank/DDBJ databases">
        <title>Multicomponent nature underlies the extraordinary mechanical properties of spider dragline silk.</title>
        <authorList>
            <person name="Kono N."/>
            <person name="Nakamura H."/>
            <person name="Mori M."/>
            <person name="Yoshida Y."/>
            <person name="Ohtoshi R."/>
            <person name="Malay A.D."/>
            <person name="Moran D.A.P."/>
            <person name="Tomita M."/>
            <person name="Numata K."/>
            <person name="Arakawa K."/>
        </authorList>
    </citation>
    <scope>NUCLEOTIDE SEQUENCE</scope>
</reference>
<evidence type="ECO:0000256" key="1">
    <source>
        <dbReference type="SAM" id="SignalP"/>
    </source>
</evidence>
<organism evidence="2 3">
    <name type="scientific">Trichonephila inaurata madagascariensis</name>
    <dbReference type="NCBI Taxonomy" id="2747483"/>
    <lineage>
        <taxon>Eukaryota</taxon>
        <taxon>Metazoa</taxon>
        <taxon>Ecdysozoa</taxon>
        <taxon>Arthropoda</taxon>
        <taxon>Chelicerata</taxon>
        <taxon>Arachnida</taxon>
        <taxon>Araneae</taxon>
        <taxon>Araneomorphae</taxon>
        <taxon>Entelegynae</taxon>
        <taxon>Araneoidea</taxon>
        <taxon>Nephilidae</taxon>
        <taxon>Trichonephila</taxon>
        <taxon>Trichonephila inaurata</taxon>
    </lineage>
</organism>
<dbReference type="GO" id="GO:0016758">
    <property type="term" value="F:hexosyltransferase activity"/>
    <property type="evidence" value="ECO:0007669"/>
    <property type="project" value="TreeGrafter"/>
</dbReference>
<accession>A0A8X6X8P9</accession>
<dbReference type="OrthoDB" id="409543at2759"/>
<evidence type="ECO:0000313" key="2">
    <source>
        <dbReference type="EMBL" id="GFY48295.1"/>
    </source>
</evidence>
<evidence type="ECO:0000313" key="3">
    <source>
        <dbReference type="Proteomes" id="UP000886998"/>
    </source>
</evidence>
<keyword evidence="3" id="KW-1185">Reference proteome</keyword>
<dbReference type="PANTHER" id="PTHR12042">
    <property type="entry name" value="LACTOSYLCERAMIDE 4-ALPHA-GALACTOSYLTRANSFERASE ALPHA- 1,4-GALACTOSYLTRANSFERASE"/>
    <property type="match status" value="1"/>
</dbReference>